<dbReference type="RefSeq" id="XP_062713345.1">
    <property type="nucleotide sequence ID" value="XM_062857361.1"/>
</dbReference>
<evidence type="ECO:0000313" key="2">
    <source>
        <dbReference type="EnsemblMetazoa" id="AALFPA23_008517.P11503"/>
    </source>
</evidence>
<reference evidence="3" key="1">
    <citation type="journal article" date="2015" name="Proc. Natl. Acad. Sci. U.S.A.">
        <title>Genome sequence of the Asian Tiger mosquito, Aedes albopictus, reveals insights into its biology, genetics, and evolution.</title>
        <authorList>
            <person name="Chen X.G."/>
            <person name="Jiang X."/>
            <person name="Gu J."/>
            <person name="Xu M."/>
            <person name="Wu Y."/>
            <person name="Deng Y."/>
            <person name="Zhang C."/>
            <person name="Bonizzoni M."/>
            <person name="Dermauw W."/>
            <person name="Vontas J."/>
            <person name="Armbruster P."/>
            <person name="Huang X."/>
            <person name="Yang Y."/>
            <person name="Zhang H."/>
            <person name="He W."/>
            <person name="Peng H."/>
            <person name="Liu Y."/>
            <person name="Wu K."/>
            <person name="Chen J."/>
            <person name="Lirakis M."/>
            <person name="Topalis P."/>
            <person name="Van Leeuwen T."/>
            <person name="Hall A.B."/>
            <person name="Jiang X."/>
            <person name="Thorpe C."/>
            <person name="Mueller R.L."/>
            <person name="Sun C."/>
            <person name="Waterhouse R.M."/>
            <person name="Yan G."/>
            <person name="Tu Z.J."/>
            <person name="Fang X."/>
            <person name="James A.A."/>
        </authorList>
    </citation>
    <scope>NUCLEOTIDE SEQUENCE [LARGE SCALE GENOMIC DNA]</scope>
    <source>
        <strain evidence="3">Foshan</strain>
    </source>
</reference>
<sequence>MAPASKSLRRQEQFCLDSMQNMLKFVQLYNEERDKYLTEGWRNRLNETFDQFQTIRLKLELIEEEEDEEHHDDENRRLRDEFEKNYVKVIGFLTEAERRAHPPPPPVMQAVASGSANMNPNPFQSRIKLPEVKLPSFDGTITDWLPFRDSFKSLIDSNPNLSEVDKLSYLVGSLTKEAKRIVEAIEITAANYSVAWDLLQKRFDNKKLVVKTYLDALFSVEPVKRECYDSLVRLIDDFERNLKMVQKMGVDTEGWSVLLAHMVCTRLDSFTLRQWENHHKSTDVPAYKDLLQFLRNHAMVLQSIAPIKPRSSDPPPAAPRMQKPKISQVHSVVSSPSKPCPFCKQAAHSVFKCDVFRNSSVADRYELVKKKALCINCLSPDHQIKNCSSSACRVCGQKHHTMLHQQASNRYPNQSQAPKQTQSPPNSEQTQTQPQNARNPPTVSNQPPPPSTPVASVPVAPPSLSHCSTSLVANVRKIPSTILLQTALRLQARMIKDHHVIGGIGGSTTVANHSVLLSVLSHCTDFSADLKFYIFGEITRELPSNSVDVSNWEWPSDIVLADPKFHEPASVDMIIGMEVYYDLLLEGFVKLGPGKPVVSGRVGLSQPPNRAVAAHVCSTLSVEDSLARFWEIESCQSSSTMSIKESTCEAYFSATTTRDGDGRFVVALPKKPEVLNRLGKSYEIAKRRLLSLSRRLEANPALQASDSAFIDEYLQLGHMEEVFPDTPSTSVFYFLPHHCVVRPDSLTTKLRVVFDASCATDTGVSLNDALMVGPVVQEDLVCITMRFRLPRFAITSDIEKMYRQILVIPSDRPLQQILWQDKPGEPIATKCLQELAKHGQSSHPAAAAVLDFYMDDMISGVNNLAMKIESHFSIQTNI</sequence>
<feature type="compositionally biased region" description="Polar residues" evidence="1">
    <location>
        <begin position="403"/>
        <end position="438"/>
    </location>
</feature>
<evidence type="ECO:0008006" key="4">
    <source>
        <dbReference type="Google" id="ProtNLM"/>
    </source>
</evidence>
<dbReference type="SUPFAM" id="SSF56672">
    <property type="entry name" value="DNA/RNA polymerases"/>
    <property type="match status" value="1"/>
</dbReference>
<dbReference type="EnsemblMetazoa" id="AALFPA23_008517.R11503">
    <property type="protein sequence ID" value="AALFPA23_008517.P11503"/>
    <property type="gene ID" value="AALFPA23_008517"/>
</dbReference>
<feature type="region of interest" description="Disordered" evidence="1">
    <location>
        <begin position="403"/>
        <end position="459"/>
    </location>
</feature>
<protein>
    <recommendedName>
        <fullName evidence="4">Peptidase aspartic putative domain-containing protein</fullName>
    </recommendedName>
</protein>
<keyword evidence="3" id="KW-1185">Reference proteome</keyword>
<proteinExistence type="predicted"/>
<accession>A0ABM1YET8</accession>
<dbReference type="Pfam" id="PF03564">
    <property type="entry name" value="DUF1759"/>
    <property type="match status" value="1"/>
</dbReference>
<dbReference type="GeneID" id="134290261"/>
<organism evidence="2 3">
    <name type="scientific">Aedes albopictus</name>
    <name type="common">Asian tiger mosquito</name>
    <name type="synonym">Stegomyia albopicta</name>
    <dbReference type="NCBI Taxonomy" id="7160"/>
    <lineage>
        <taxon>Eukaryota</taxon>
        <taxon>Metazoa</taxon>
        <taxon>Ecdysozoa</taxon>
        <taxon>Arthropoda</taxon>
        <taxon>Hexapoda</taxon>
        <taxon>Insecta</taxon>
        <taxon>Pterygota</taxon>
        <taxon>Neoptera</taxon>
        <taxon>Endopterygota</taxon>
        <taxon>Diptera</taxon>
        <taxon>Nematocera</taxon>
        <taxon>Culicoidea</taxon>
        <taxon>Culicidae</taxon>
        <taxon>Culicinae</taxon>
        <taxon>Aedini</taxon>
        <taxon>Aedes</taxon>
        <taxon>Stegomyia</taxon>
    </lineage>
</organism>
<dbReference type="Proteomes" id="UP000069940">
    <property type="component" value="Unassembled WGS sequence"/>
</dbReference>
<evidence type="ECO:0000256" key="1">
    <source>
        <dbReference type="SAM" id="MobiDB-lite"/>
    </source>
</evidence>
<reference evidence="2" key="2">
    <citation type="submission" date="2025-05" db="UniProtKB">
        <authorList>
            <consortium name="EnsemblMetazoa"/>
        </authorList>
    </citation>
    <scope>IDENTIFICATION</scope>
    <source>
        <strain evidence="2">Foshan</strain>
    </source>
</reference>
<dbReference type="PANTHER" id="PTHR47331">
    <property type="entry name" value="PHD-TYPE DOMAIN-CONTAINING PROTEIN"/>
    <property type="match status" value="1"/>
</dbReference>
<evidence type="ECO:0000313" key="3">
    <source>
        <dbReference type="Proteomes" id="UP000069940"/>
    </source>
</evidence>
<dbReference type="InterPro" id="IPR005312">
    <property type="entry name" value="DUF1759"/>
</dbReference>
<dbReference type="InterPro" id="IPR043502">
    <property type="entry name" value="DNA/RNA_pol_sf"/>
</dbReference>
<name>A0ABM1YET8_AEDAL</name>
<dbReference type="PANTHER" id="PTHR47331:SF1">
    <property type="entry name" value="GAG-LIKE PROTEIN"/>
    <property type="match status" value="1"/>
</dbReference>